<gene>
    <name evidence="2" type="ORF">K1Y79_10140</name>
</gene>
<dbReference type="Pfam" id="PF13443">
    <property type="entry name" value="HTH_26"/>
    <property type="match status" value="1"/>
</dbReference>
<dbReference type="RefSeq" id="WP_220249904.1">
    <property type="nucleotide sequence ID" value="NZ_JAICCF010000002.1"/>
</dbReference>
<reference evidence="2 3" key="1">
    <citation type="submission" date="2021-08" db="EMBL/GenBank/DDBJ databases">
        <title>The genome sequence of Chitinophaga sp. B61.</title>
        <authorList>
            <person name="Zhang X."/>
        </authorList>
    </citation>
    <scope>NUCLEOTIDE SEQUENCE [LARGE SCALE GENOMIC DNA]</scope>
    <source>
        <strain evidence="2 3">B61</strain>
    </source>
</reference>
<protein>
    <submittedName>
        <fullName evidence="2">Helix-turn-helix transcriptional regulator</fullName>
    </submittedName>
</protein>
<evidence type="ECO:0000259" key="1">
    <source>
        <dbReference type="Pfam" id="PF13443"/>
    </source>
</evidence>
<dbReference type="Gene3D" id="1.10.260.40">
    <property type="entry name" value="lambda repressor-like DNA-binding domains"/>
    <property type="match status" value="1"/>
</dbReference>
<accession>A0ABS7GDV0</accession>
<comment type="caution">
    <text evidence="2">The sequence shown here is derived from an EMBL/GenBank/DDBJ whole genome shotgun (WGS) entry which is preliminary data.</text>
</comment>
<dbReference type="EMBL" id="JAICCF010000002">
    <property type="protein sequence ID" value="MBW8684688.1"/>
    <property type="molecule type" value="Genomic_DNA"/>
</dbReference>
<evidence type="ECO:0000313" key="3">
    <source>
        <dbReference type="Proteomes" id="UP000812961"/>
    </source>
</evidence>
<dbReference type="InterPro" id="IPR001387">
    <property type="entry name" value="Cro/C1-type_HTH"/>
</dbReference>
<organism evidence="2 3">
    <name type="scientific">Chitinophaga rhizophila</name>
    <dbReference type="NCBI Taxonomy" id="2866212"/>
    <lineage>
        <taxon>Bacteria</taxon>
        <taxon>Pseudomonadati</taxon>
        <taxon>Bacteroidota</taxon>
        <taxon>Chitinophagia</taxon>
        <taxon>Chitinophagales</taxon>
        <taxon>Chitinophagaceae</taxon>
        <taxon>Chitinophaga</taxon>
    </lineage>
</organism>
<evidence type="ECO:0000313" key="2">
    <source>
        <dbReference type="EMBL" id="MBW8684688.1"/>
    </source>
</evidence>
<proteinExistence type="predicted"/>
<keyword evidence="3" id="KW-1185">Reference proteome</keyword>
<feature type="domain" description="HTH cro/C1-type" evidence="1">
    <location>
        <begin position="1"/>
        <end position="57"/>
    </location>
</feature>
<name>A0ABS7GDV0_9BACT</name>
<sequence>MREERGISQLTLSQGAGFNDAFVGLVERPARREKYNLNHLNSIAKFLKCSIKDFLPDIPL</sequence>
<dbReference type="SUPFAM" id="SSF47413">
    <property type="entry name" value="lambda repressor-like DNA-binding domains"/>
    <property type="match status" value="1"/>
</dbReference>
<dbReference type="Proteomes" id="UP000812961">
    <property type="component" value="Unassembled WGS sequence"/>
</dbReference>
<dbReference type="InterPro" id="IPR010982">
    <property type="entry name" value="Lambda_DNA-bd_dom_sf"/>
</dbReference>